<reference evidence="1 2" key="1">
    <citation type="submission" date="2019-07" db="EMBL/GenBank/DDBJ databases">
        <title>Reinekea sp. strain SSH23 genome sequencing and assembly.</title>
        <authorList>
            <person name="Kim I."/>
        </authorList>
    </citation>
    <scope>NUCLEOTIDE SEQUENCE [LARGE SCALE GENOMIC DNA]</scope>
    <source>
        <strain evidence="1 2">SSH23</strain>
    </source>
</reference>
<keyword evidence="2" id="KW-1185">Reference proteome</keyword>
<proteinExistence type="predicted"/>
<dbReference type="Proteomes" id="UP000321764">
    <property type="component" value="Unassembled WGS sequence"/>
</dbReference>
<evidence type="ECO:0000313" key="1">
    <source>
        <dbReference type="EMBL" id="TXR51317.1"/>
    </source>
</evidence>
<evidence type="ECO:0000313" key="2">
    <source>
        <dbReference type="Proteomes" id="UP000321764"/>
    </source>
</evidence>
<protein>
    <submittedName>
        <fullName evidence="1">Uncharacterized protein</fullName>
    </submittedName>
</protein>
<accession>A0A5C8Z1C6</accession>
<dbReference type="RefSeq" id="WP_147714812.1">
    <property type="nucleotide sequence ID" value="NZ_VKAD01000003.1"/>
</dbReference>
<comment type="caution">
    <text evidence="1">The sequence shown here is derived from an EMBL/GenBank/DDBJ whole genome shotgun (WGS) entry which is preliminary data.</text>
</comment>
<dbReference type="EMBL" id="VKAD01000003">
    <property type="protein sequence ID" value="TXR51317.1"/>
    <property type="molecule type" value="Genomic_DNA"/>
</dbReference>
<name>A0A5C8Z1C6_9GAMM</name>
<sequence>MKWILMVLVVFNLSFVGYQFWYSNQQAQGGADDTSALINNLALSASQKQRLEASGLSVLARGVTEESFCIRIEGLTQSGNFDIAQSRLGAIEIYPVSAEKGDGEITIRPTAESFVDLQSLEALLSDLGDLEFIRYRCD</sequence>
<dbReference type="OrthoDB" id="6193567at2"/>
<dbReference type="AlphaFoldDB" id="A0A5C8Z1C6"/>
<gene>
    <name evidence="1" type="ORF">FME95_12335</name>
</gene>
<organism evidence="1 2">
    <name type="scientific">Reinekea thalattae</name>
    <dbReference type="NCBI Taxonomy" id="2593301"/>
    <lineage>
        <taxon>Bacteria</taxon>
        <taxon>Pseudomonadati</taxon>
        <taxon>Pseudomonadota</taxon>
        <taxon>Gammaproteobacteria</taxon>
        <taxon>Oceanospirillales</taxon>
        <taxon>Saccharospirillaceae</taxon>
        <taxon>Reinekea</taxon>
    </lineage>
</organism>